<dbReference type="InterPro" id="IPR012347">
    <property type="entry name" value="Ferritin-like"/>
</dbReference>
<evidence type="ECO:0000259" key="2">
    <source>
        <dbReference type="Pfam" id="PF03713"/>
    </source>
</evidence>
<gene>
    <name evidence="3" type="ORF">GCM10009533_66150</name>
</gene>
<proteinExistence type="predicted"/>
<evidence type="ECO:0000313" key="4">
    <source>
        <dbReference type="Proteomes" id="UP001500729"/>
    </source>
</evidence>
<dbReference type="InterPro" id="IPR005183">
    <property type="entry name" value="DUF305_CopM-like"/>
</dbReference>
<sequence>MVMSGRVPALRSVLVLALCVAAGLLVAAGVILLATPDRAESPRPGPVDIGFSQDMSAHHAQAAELASLARERSADPAVRALAVEIETSELVQAGRMRGWLQLWNQPETPPGGHMAWMAPGGGHAAHGQAPESSHHGGTPGAPGLMPGMASAEDMDKLRAATGPEFDTFFLQLMVRHHQSGLPMLREAVDRATTPQVRELAQHMIQQQGEETATMAQLLQERGAEQLPTPN</sequence>
<dbReference type="Pfam" id="PF03713">
    <property type="entry name" value="DUF305"/>
    <property type="match status" value="1"/>
</dbReference>
<keyword evidence="4" id="KW-1185">Reference proteome</keyword>
<dbReference type="PANTHER" id="PTHR36933:SF1">
    <property type="entry name" value="SLL0788 PROTEIN"/>
    <property type="match status" value="1"/>
</dbReference>
<reference evidence="3 4" key="1">
    <citation type="journal article" date="2019" name="Int. J. Syst. Evol. Microbiol.">
        <title>The Global Catalogue of Microorganisms (GCM) 10K type strain sequencing project: providing services to taxonomists for standard genome sequencing and annotation.</title>
        <authorList>
            <consortium name="The Broad Institute Genomics Platform"/>
            <consortium name="The Broad Institute Genome Sequencing Center for Infectious Disease"/>
            <person name="Wu L."/>
            <person name="Ma J."/>
        </authorList>
    </citation>
    <scope>NUCLEOTIDE SEQUENCE [LARGE SCALE GENOMIC DNA]</scope>
    <source>
        <strain evidence="3 4">JCM 10303</strain>
    </source>
</reference>
<accession>A0ABN1E7J9</accession>
<feature type="domain" description="DUF305" evidence="2">
    <location>
        <begin position="48"/>
        <end position="218"/>
    </location>
</feature>
<dbReference type="EMBL" id="BAAAGS010000082">
    <property type="protein sequence ID" value="GAA0559683.1"/>
    <property type="molecule type" value="Genomic_DNA"/>
</dbReference>
<organism evidence="3 4">
    <name type="scientific">Saccharopolyspora erythraea</name>
    <name type="common">Streptomyces erythraeus</name>
    <dbReference type="NCBI Taxonomy" id="1836"/>
    <lineage>
        <taxon>Bacteria</taxon>
        <taxon>Bacillati</taxon>
        <taxon>Actinomycetota</taxon>
        <taxon>Actinomycetes</taxon>
        <taxon>Pseudonocardiales</taxon>
        <taxon>Pseudonocardiaceae</taxon>
        <taxon>Saccharopolyspora</taxon>
    </lineage>
</organism>
<evidence type="ECO:0000256" key="1">
    <source>
        <dbReference type="SAM" id="MobiDB-lite"/>
    </source>
</evidence>
<name>A0ABN1E7J9_SACER</name>
<comment type="caution">
    <text evidence="3">The sequence shown here is derived from an EMBL/GenBank/DDBJ whole genome shotgun (WGS) entry which is preliminary data.</text>
</comment>
<feature type="region of interest" description="Disordered" evidence="1">
    <location>
        <begin position="121"/>
        <end position="143"/>
    </location>
</feature>
<dbReference type="Proteomes" id="UP001500729">
    <property type="component" value="Unassembled WGS sequence"/>
</dbReference>
<dbReference type="PANTHER" id="PTHR36933">
    <property type="entry name" value="SLL0788 PROTEIN"/>
    <property type="match status" value="1"/>
</dbReference>
<evidence type="ECO:0000313" key="3">
    <source>
        <dbReference type="EMBL" id="GAA0559683.1"/>
    </source>
</evidence>
<dbReference type="Gene3D" id="1.20.1260.10">
    <property type="match status" value="1"/>
</dbReference>
<protein>
    <submittedName>
        <fullName evidence="3">DUF305 domain-containing protein</fullName>
    </submittedName>
</protein>